<sequence length="84" mass="8133">STASTTFTLDTATAAPVVALSSDSGSSGSDGITNVGTLAISGTEAGATISYSTDGGTTWTNSFSAVEGDNSVIVRATDVAGNTH</sequence>
<dbReference type="Proteomes" id="UP000573499">
    <property type="component" value="Unassembled WGS sequence"/>
</dbReference>
<gene>
    <name evidence="1" type="ORF">H3H39_27520</name>
</gene>
<protein>
    <recommendedName>
        <fullName evidence="3">Bacterial Ig-like domain-containing protein</fullName>
    </recommendedName>
</protein>
<dbReference type="InterPro" id="IPR013783">
    <property type="entry name" value="Ig-like_fold"/>
</dbReference>
<proteinExistence type="predicted"/>
<dbReference type="RefSeq" id="WP_182157710.1">
    <property type="nucleotide sequence ID" value="NZ_JACEZU010000079.1"/>
</dbReference>
<dbReference type="EMBL" id="JACEZU010000079">
    <property type="protein sequence ID" value="MBA5690765.1"/>
    <property type="molecule type" value="Genomic_DNA"/>
</dbReference>
<name>A0A7W2INE7_9BURK</name>
<feature type="non-terminal residue" evidence="1">
    <location>
        <position position="84"/>
    </location>
</feature>
<dbReference type="SUPFAM" id="SSF110296">
    <property type="entry name" value="Oligoxyloglucan reducing end-specific cellobiohydrolase"/>
    <property type="match status" value="1"/>
</dbReference>
<evidence type="ECO:0000313" key="1">
    <source>
        <dbReference type="EMBL" id="MBA5690765.1"/>
    </source>
</evidence>
<evidence type="ECO:0000313" key="2">
    <source>
        <dbReference type="Proteomes" id="UP000573499"/>
    </source>
</evidence>
<evidence type="ECO:0008006" key="3">
    <source>
        <dbReference type="Google" id="ProtNLM"/>
    </source>
</evidence>
<keyword evidence="2" id="KW-1185">Reference proteome</keyword>
<organism evidence="1 2">
    <name type="scientific">Rugamonas apoptosis</name>
    <dbReference type="NCBI Taxonomy" id="2758570"/>
    <lineage>
        <taxon>Bacteria</taxon>
        <taxon>Pseudomonadati</taxon>
        <taxon>Pseudomonadota</taxon>
        <taxon>Betaproteobacteria</taxon>
        <taxon>Burkholderiales</taxon>
        <taxon>Oxalobacteraceae</taxon>
        <taxon>Telluria group</taxon>
        <taxon>Rugamonas</taxon>
    </lineage>
</organism>
<dbReference type="AlphaFoldDB" id="A0A7W2INE7"/>
<comment type="caution">
    <text evidence="1">The sequence shown here is derived from an EMBL/GenBank/DDBJ whole genome shotgun (WGS) entry which is preliminary data.</text>
</comment>
<dbReference type="Gene3D" id="2.60.40.10">
    <property type="entry name" value="Immunoglobulins"/>
    <property type="match status" value="1"/>
</dbReference>
<feature type="non-terminal residue" evidence="1">
    <location>
        <position position="1"/>
    </location>
</feature>
<reference evidence="1 2" key="1">
    <citation type="submission" date="2020-07" db="EMBL/GenBank/DDBJ databases">
        <title>Novel species isolated from subtropical streams in China.</title>
        <authorList>
            <person name="Lu H."/>
        </authorList>
    </citation>
    <scope>NUCLEOTIDE SEQUENCE [LARGE SCALE GENOMIC DNA]</scope>
    <source>
        <strain evidence="1 2">LX47W</strain>
    </source>
</reference>
<accession>A0A7W2INE7</accession>